<dbReference type="InterPro" id="IPR052177">
    <property type="entry name" value="Divisome_Glycosyl_Hydrolase"/>
</dbReference>
<dbReference type="RefSeq" id="WP_068749588.1">
    <property type="nucleotide sequence ID" value="NZ_LR214441.1"/>
</dbReference>
<dbReference type="InterPro" id="IPR003790">
    <property type="entry name" value="GHL10"/>
</dbReference>
<comment type="caution">
    <text evidence="1">The sequence shown here is derived from an EMBL/GenBank/DDBJ whole genome shotgun (WGS) entry which is preliminary data.</text>
</comment>
<accession>A0A1C0ARX9</accession>
<dbReference type="Proteomes" id="UP000093501">
    <property type="component" value="Unassembled WGS sequence"/>
</dbReference>
<dbReference type="EMBL" id="MBQD01000002">
    <property type="protein sequence ID" value="OCL37146.1"/>
    <property type="molecule type" value="Genomic_DNA"/>
</dbReference>
<proteinExistence type="predicted"/>
<dbReference type="PANTHER" id="PTHR43405:SF1">
    <property type="entry name" value="GLYCOSYL HYDROLASE DIGH"/>
    <property type="match status" value="1"/>
</dbReference>
<evidence type="ECO:0000313" key="2">
    <source>
        <dbReference type="Proteomes" id="UP000093501"/>
    </source>
</evidence>
<dbReference type="SUPFAM" id="SSF51445">
    <property type="entry name" value="(Trans)glycosidases"/>
    <property type="match status" value="1"/>
</dbReference>
<gene>
    <name evidence="1" type="ORF">BCR15_11845</name>
</gene>
<name>A0A1C0ARX9_9ACTN</name>
<reference evidence="2" key="1">
    <citation type="submission" date="2016-07" db="EMBL/GenBank/DDBJ databases">
        <authorList>
            <person name="Florea S."/>
            <person name="Webb J.S."/>
            <person name="Jaromczyk J."/>
            <person name="Schardl C.L."/>
        </authorList>
    </citation>
    <scope>NUCLEOTIDE SEQUENCE [LARGE SCALE GENOMIC DNA]</scope>
    <source>
        <strain evidence="2">IPBSL-7</strain>
    </source>
</reference>
<sequence>MRKIITLAIAALLAVVAFQPNPAAAAPVSQWRSLWVDAFNPGLSSPQQIAQVVADAKAANVNTLLVQSVRRFDCFCTKSTYPRSSTIATPAPFDPLAEVIRQAHAAGLRVHAWFNVGTLWNSTTPPADPAHVYNTHGPSATGANRWLDKRYDGGELSGSNSYVDLANPAAVDYIVAGANSIVRNYDVDGINLDYIRYPDRTGTIAGNDWGYSATSLQRFRAATGRTDTPLPSDQQFSQWRRDQVTNVVRRISQTVAAADTSVVLSVNAISYGDGPSATLSWQASAPYAAVLQDWYGWTKAKLIDAVVLMNYKRQHDAAQAAMFTSWNQFLVRVRNETGRHMISGAALYLNTIPNSVRQAQAVTSLGLGWSGFSYANTSQAAAASTSLTVKTEQRRQTFAALKASVFAAPASVPAMPWKTPVDVYSTPGYHQVNGREWRTTCEPYSQTIRCRTDIWATAVTYTGGRYVKTNTWVFNNLTYLPYMTRAQWGSNPLANDSGGKVFYSGGRQWKTECDTATTGYGGCRSYILSLGVVHAVRNPDGTWRYYRADTWVFNNMVRFKL</sequence>
<dbReference type="PANTHER" id="PTHR43405">
    <property type="entry name" value="GLYCOSYL HYDROLASE DIGH"/>
    <property type="match status" value="1"/>
</dbReference>
<protein>
    <submittedName>
        <fullName evidence="1">Uncharacterized protein</fullName>
    </submittedName>
</protein>
<dbReference type="Gene3D" id="3.20.20.80">
    <property type="entry name" value="Glycosidases"/>
    <property type="match status" value="1"/>
</dbReference>
<keyword evidence="2" id="KW-1185">Reference proteome</keyword>
<organism evidence="1 2">
    <name type="scientific">Tessaracoccus lapidicaptus</name>
    <dbReference type="NCBI Taxonomy" id="1427523"/>
    <lineage>
        <taxon>Bacteria</taxon>
        <taxon>Bacillati</taxon>
        <taxon>Actinomycetota</taxon>
        <taxon>Actinomycetes</taxon>
        <taxon>Propionibacteriales</taxon>
        <taxon>Propionibacteriaceae</taxon>
        <taxon>Tessaracoccus</taxon>
    </lineage>
</organism>
<dbReference type="AlphaFoldDB" id="A0A1C0ARX9"/>
<dbReference type="Pfam" id="PF02638">
    <property type="entry name" value="GHL10"/>
    <property type="match status" value="1"/>
</dbReference>
<evidence type="ECO:0000313" key="1">
    <source>
        <dbReference type="EMBL" id="OCL37146.1"/>
    </source>
</evidence>
<dbReference type="InterPro" id="IPR017853">
    <property type="entry name" value="GH"/>
</dbReference>